<feature type="domain" description="Cytochrome b561" evidence="8">
    <location>
        <begin position="48"/>
        <end position="172"/>
    </location>
</feature>
<dbReference type="PANTHER" id="PTHR23130:SF115">
    <property type="entry name" value="OS01G0680900 PROTEIN"/>
    <property type="match status" value="1"/>
</dbReference>
<dbReference type="OrthoDB" id="19261at2759"/>
<keyword evidence="3 7" id="KW-0812">Transmembrane</keyword>
<dbReference type="AlphaFoldDB" id="A0A7J0EW80"/>
<comment type="subcellular location">
    <subcellularLocation>
        <location evidence="1">Membrane</location>
    </subcellularLocation>
</comment>
<protein>
    <submittedName>
        <fullName evidence="9">Cytochrome b561/ferric reductase transmembrane with DOMON related domain-containing protein</fullName>
    </submittedName>
</protein>
<evidence type="ECO:0000256" key="7">
    <source>
        <dbReference type="SAM" id="Phobius"/>
    </source>
</evidence>
<gene>
    <name evidence="9" type="ORF">Acr_07g0004360</name>
</gene>
<keyword evidence="2" id="KW-0813">Transport</keyword>
<dbReference type="Proteomes" id="UP000585474">
    <property type="component" value="Unassembled WGS sequence"/>
</dbReference>
<feature type="transmembrane region" description="Helical" evidence="7">
    <location>
        <begin position="90"/>
        <end position="111"/>
    </location>
</feature>
<keyword evidence="10" id="KW-1185">Reference proteome</keyword>
<feature type="transmembrane region" description="Helical" evidence="7">
    <location>
        <begin position="117"/>
        <end position="146"/>
    </location>
</feature>
<evidence type="ECO:0000256" key="3">
    <source>
        <dbReference type="ARBA" id="ARBA00022692"/>
    </source>
</evidence>
<evidence type="ECO:0000256" key="1">
    <source>
        <dbReference type="ARBA" id="ARBA00004370"/>
    </source>
</evidence>
<evidence type="ECO:0000259" key="8">
    <source>
        <dbReference type="PROSITE" id="PS50939"/>
    </source>
</evidence>
<evidence type="ECO:0000313" key="9">
    <source>
        <dbReference type="EMBL" id="GFY90239.1"/>
    </source>
</evidence>
<dbReference type="GO" id="GO:0016020">
    <property type="term" value="C:membrane"/>
    <property type="evidence" value="ECO:0007669"/>
    <property type="project" value="UniProtKB-SubCell"/>
</dbReference>
<name>A0A7J0EW80_9ERIC</name>
<keyword evidence="6 7" id="KW-0472">Membrane</keyword>
<dbReference type="EMBL" id="BJWL01000007">
    <property type="protein sequence ID" value="GFY90239.1"/>
    <property type="molecule type" value="Genomic_DNA"/>
</dbReference>
<dbReference type="PROSITE" id="PS50939">
    <property type="entry name" value="CYTOCHROME_B561"/>
    <property type="match status" value="1"/>
</dbReference>
<dbReference type="InterPro" id="IPR006593">
    <property type="entry name" value="Cyt_b561/ferric_Rdtase_TM"/>
</dbReference>
<dbReference type="PANTHER" id="PTHR23130">
    <property type="entry name" value="CYTOCHROME B561 AND DOMON DOMAIN-CONTAINING PROTEIN"/>
    <property type="match status" value="1"/>
</dbReference>
<sequence length="172" mass="18608">MGRKERFDIIELRFAIAALKCTGAGVDQQGHNVLIARSTGRARCVWGSECFIGIMLRGSASAASDVSDSGGSGSSSGSSKSIGHTKRTHGILGIIGWSLFLPYGAIAARYFKHHDPLWFYLHVGIQFVGFLLGLAGVLVGVSLYITQYMPIFPHTKALESSFLCSVFFRFCP</sequence>
<accession>A0A7J0EW80</accession>
<keyword evidence="5 7" id="KW-1133">Transmembrane helix</keyword>
<comment type="caution">
    <text evidence="9">The sequence shown here is derived from an EMBL/GenBank/DDBJ whole genome shotgun (WGS) entry which is preliminary data.</text>
</comment>
<dbReference type="CDD" id="cd08760">
    <property type="entry name" value="Cyt_b561_FRRS1_like"/>
    <property type="match status" value="1"/>
</dbReference>
<evidence type="ECO:0000256" key="4">
    <source>
        <dbReference type="ARBA" id="ARBA00022982"/>
    </source>
</evidence>
<keyword evidence="4" id="KW-0249">Electron transport</keyword>
<reference evidence="9 10" key="1">
    <citation type="submission" date="2019-07" db="EMBL/GenBank/DDBJ databases">
        <title>De Novo Assembly of kiwifruit Actinidia rufa.</title>
        <authorList>
            <person name="Sugita-Konishi S."/>
            <person name="Sato K."/>
            <person name="Mori E."/>
            <person name="Abe Y."/>
            <person name="Kisaki G."/>
            <person name="Hamano K."/>
            <person name="Suezawa K."/>
            <person name="Otani M."/>
            <person name="Fukuda T."/>
            <person name="Manabe T."/>
            <person name="Gomi K."/>
            <person name="Tabuchi M."/>
            <person name="Akimitsu K."/>
            <person name="Kataoka I."/>
        </authorList>
    </citation>
    <scope>NUCLEOTIDE SEQUENCE [LARGE SCALE GENOMIC DNA]</scope>
    <source>
        <strain evidence="10">cv. Fuchu</strain>
    </source>
</reference>
<evidence type="ECO:0000256" key="5">
    <source>
        <dbReference type="ARBA" id="ARBA00022989"/>
    </source>
</evidence>
<evidence type="ECO:0000313" key="10">
    <source>
        <dbReference type="Proteomes" id="UP000585474"/>
    </source>
</evidence>
<proteinExistence type="predicted"/>
<evidence type="ECO:0000256" key="6">
    <source>
        <dbReference type="ARBA" id="ARBA00023136"/>
    </source>
</evidence>
<evidence type="ECO:0000256" key="2">
    <source>
        <dbReference type="ARBA" id="ARBA00022448"/>
    </source>
</evidence>
<dbReference type="Gene3D" id="1.20.120.1770">
    <property type="match status" value="1"/>
</dbReference>
<organism evidence="9 10">
    <name type="scientific">Actinidia rufa</name>
    <dbReference type="NCBI Taxonomy" id="165716"/>
    <lineage>
        <taxon>Eukaryota</taxon>
        <taxon>Viridiplantae</taxon>
        <taxon>Streptophyta</taxon>
        <taxon>Embryophyta</taxon>
        <taxon>Tracheophyta</taxon>
        <taxon>Spermatophyta</taxon>
        <taxon>Magnoliopsida</taxon>
        <taxon>eudicotyledons</taxon>
        <taxon>Gunneridae</taxon>
        <taxon>Pentapetalae</taxon>
        <taxon>asterids</taxon>
        <taxon>Ericales</taxon>
        <taxon>Actinidiaceae</taxon>
        <taxon>Actinidia</taxon>
    </lineage>
</organism>